<dbReference type="PANTHER" id="PTHR30290:SF72">
    <property type="entry name" value="HTH-TYPE TRANSCRIPTIONAL REGULATOR SGRR"/>
    <property type="match status" value="1"/>
</dbReference>
<dbReference type="InterPro" id="IPR039424">
    <property type="entry name" value="SBP_5"/>
</dbReference>
<dbReference type="Proteomes" id="UP001256827">
    <property type="component" value="Chromosome"/>
</dbReference>
<gene>
    <name evidence="4" type="ORF">RGB73_20905</name>
</gene>
<dbReference type="CDD" id="cd08507">
    <property type="entry name" value="PBP2_SgrR_like"/>
    <property type="match status" value="1"/>
</dbReference>
<organism evidence="4 5">
    <name type="scientific">Brevibacillus brevis</name>
    <name type="common">Bacillus brevis</name>
    <dbReference type="NCBI Taxonomy" id="1393"/>
    <lineage>
        <taxon>Bacteria</taxon>
        <taxon>Bacillati</taxon>
        <taxon>Bacillota</taxon>
        <taxon>Bacilli</taxon>
        <taxon>Bacillales</taxon>
        <taxon>Paenibacillaceae</taxon>
        <taxon>Brevibacillus</taxon>
    </lineage>
</organism>
<evidence type="ECO:0000259" key="2">
    <source>
        <dbReference type="Pfam" id="PF00496"/>
    </source>
</evidence>
<feature type="domain" description="Transcriptional regulator SgrR N-terminal HTH" evidence="3">
    <location>
        <begin position="5"/>
        <end position="106"/>
    </location>
</feature>
<reference evidence="4 5" key="1">
    <citation type="submission" date="2023-09" db="EMBL/GenBank/DDBJ databases">
        <title>Complete Genome and Methylome dissection of Bacillus brevis NEB573 original source of BbsI restriction endonuclease.</title>
        <authorList>
            <person name="Fomenkov A."/>
            <person name="Roberts R.D."/>
        </authorList>
    </citation>
    <scope>NUCLEOTIDE SEQUENCE [LARGE SCALE GENOMIC DNA]</scope>
    <source>
        <strain evidence="4 5">NEB573</strain>
    </source>
</reference>
<dbReference type="Pfam" id="PF00496">
    <property type="entry name" value="SBP_bac_5"/>
    <property type="match status" value="1"/>
</dbReference>
<dbReference type="SUPFAM" id="SSF53850">
    <property type="entry name" value="Periplasmic binding protein-like II"/>
    <property type="match status" value="1"/>
</dbReference>
<name>A0ABY9TET8_BREBE</name>
<evidence type="ECO:0000259" key="3">
    <source>
        <dbReference type="Pfam" id="PF12793"/>
    </source>
</evidence>
<dbReference type="RefSeq" id="WP_310774455.1">
    <property type="nucleotide sequence ID" value="NZ_CP134050.1"/>
</dbReference>
<feature type="domain" description="Solute-binding protein family 5" evidence="2">
    <location>
        <begin position="181"/>
        <end position="483"/>
    </location>
</feature>
<dbReference type="Gene3D" id="3.10.105.10">
    <property type="entry name" value="Dipeptide-binding Protein, Domain 3"/>
    <property type="match status" value="1"/>
</dbReference>
<protein>
    <submittedName>
        <fullName evidence="4">ABC transporter substrate-binding protein</fullName>
    </submittedName>
</protein>
<dbReference type="InterPro" id="IPR025370">
    <property type="entry name" value="SgrR_HTH_N"/>
</dbReference>
<keyword evidence="5" id="KW-1185">Reference proteome</keyword>
<dbReference type="PANTHER" id="PTHR30290">
    <property type="entry name" value="PERIPLASMIC BINDING COMPONENT OF ABC TRANSPORTER"/>
    <property type="match status" value="1"/>
</dbReference>
<evidence type="ECO:0000256" key="1">
    <source>
        <dbReference type="ARBA" id="ARBA00023125"/>
    </source>
</evidence>
<dbReference type="EMBL" id="CP134050">
    <property type="protein sequence ID" value="WNC17772.1"/>
    <property type="molecule type" value="Genomic_DNA"/>
</dbReference>
<dbReference type="Gene3D" id="3.40.190.10">
    <property type="entry name" value="Periplasmic binding protein-like II"/>
    <property type="match status" value="1"/>
</dbReference>
<evidence type="ECO:0000313" key="5">
    <source>
        <dbReference type="Proteomes" id="UP001256827"/>
    </source>
</evidence>
<proteinExistence type="predicted"/>
<evidence type="ECO:0000313" key="4">
    <source>
        <dbReference type="EMBL" id="WNC17772.1"/>
    </source>
</evidence>
<accession>A0ABY9TET8</accession>
<dbReference type="InterPro" id="IPR000914">
    <property type="entry name" value="SBP_5_dom"/>
</dbReference>
<keyword evidence="1" id="KW-0238">DNA-binding</keyword>
<dbReference type="Pfam" id="PF12793">
    <property type="entry name" value="SgrR_N"/>
    <property type="match status" value="1"/>
</dbReference>
<sequence>MSLQLVEQYVRLCTGCPALEPGTRVEISLAQVADILCCTLRNATLTLKKMQNLGWLMWQPGRGRGHLSSLTCFIGPSDLVFSTAKELVQRGEIHASRQLIGDYQNRWPGLEDSYARWMSSQFGLSRGAKGTRGGDRVDTLRLFVDRPFGSLDPVSVLLRSQTHLVKQIFDTLVRFDPVTRTIEPQLAFSWDVDEAGRQWIFYLRKGVLFHHGLPLTAEDVCFSLRRLMDKPSLHRWLLRTVEDVRPLDDYTVAVMLKHPDDLLLHALSKEYAAIVPRGYSQEMGESFPALPVGSGPFKVVRNDDSMLVLEAFQSHFAGRPFLDRVELWCVPGLADETAKKQVQLLENDGRAQIAQQRRHPDWHGLSRREQCFQYVSLNGRKPGVLQQPAFRQALASLLDGSEMRADLQGSRHPVEGWGDAGLIAVAAEAVAVNVGMVAKECGYTGEPLRMYTYPDPDHEEDALWIQKRCAASGIVVEIVYAKPEDLAKPELLQRADLVLDSANVDEREELSLLELVFAETLSIYHHLDEAGRSMIAELAAKERQAAMNGILTVLRERNVLVPLYSNRIEREVHPRLCGLSLDSYGWIDYSRVFVRFQEM</sequence>